<keyword evidence="2" id="KW-1185">Reference proteome</keyword>
<organism evidence="1 2">
    <name type="scientific">Datura stramonium</name>
    <name type="common">Jimsonweed</name>
    <name type="synonym">Common thornapple</name>
    <dbReference type="NCBI Taxonomy" id="4076"/>
    <lineage>
        <taxon>Eukaryota</taxon>
        <taxon>Viridiplantae</taxon>
        <taxon>Streptophyta</taxon>
        <taxon>Embryophyta</taxon>
        <taxon>Tracheophyta</taxon>
        <taxon>Spermatophyta</taxon>
        <taxon>Magnoliopsida</taxon>
        <taxon>eudicotyledons</taxon>
        <taxon>Gunneridae</taxon>
        <taxon>Pentapetalae</taxon>
        <taxon>asterids</taxon>
        <taxon>lamiids</taxon>
        <taxon>Solanales</taxon>
        <taxon>Solanaceae</taxon>
        <taxon>Solanoideae</taxon>
        <taxon>Datureae</taxon>
        <taxon>Datura</taxon>
    </lineage>
</organism>
<evidence type="ECO:0000313" key="2">
    <source>
        <dbReference type="Proteomes" id="UP000823775"/>
    </source>
</evidence>
<gene>
    <name evidence="1" type="ORF">HAX54_008893</name>
</gene>
<reference evidence="1 2" key="1">
    <citation type="journal article" date="2021" name="BMC Genomics">
        <title>Datura genome reveals duplications of psychoactive alkaloid biosynthetic genes and high mutation rate following tissue culture.</title>
        <authorList>
            <person name="Rajewski A."/>
            <person name="Carter-House D."/>
            <person name="Stajich J."/>
            <person name="Litt A."/>
        </authorList>
    </citation>
    <scope>NUCLEOTIDE SEQUENCE [LARGE SCALE GENOMIC DNA]</scope>
    <source>
        <strain evidence="1">AR-01</strain>
    </source>
</reference>
<comment type="caution">
    <text evidence="1">The sequence shown here is derived from an EMBL/GenBank/DDBJ whole genome shotgun (WGS) entry which is preliminary data.</text>
</comment>
<accession>A0ABS8TE75</accession>
<protein>
    <submittedName>
        <fullName evidence="1">Uncharacterized protein</fullName>
    </submittedName>
</protein>
<dbReference type="Proteomes" id="UP000823775">
    <property type="component" value="Unassembled WGS sequence"/>
</dbReference>
<dbReference type="EMBL" id="JACEIK010001475">
    <property type="protein sequence ID" value="MCD7469722.1"/>
    <property type="molecule type" value="Genomic_DNA"/>
</dbReference>
<proteinExistence type="predicted"/>
<evidence type="ECO:0000313" key="1">
    <source>
        <dbReference type="EMBL" id="MCD7469722.1"/>
    </source>
</evidence>
<name>A0ABS8TE75_DATST</name>
<sequence>MIERGTKETHRETSSPANIAADLTLVSAARKYLKLWKLMINKAACQENLFKVLTKKPEFYCFASWMLSIALCVAETEATGMFGHLIPVRRGATCESPAFYRCPFAKCRSITSAWAVNSGSNQRWHRQFVDADLRYASAHSTPVQ</sequence>